<keyword evidence="3" id="KW-1185">Reference proteome</keyword>
<proteinExistence type="predicted"/>
<evidence type="ECO:0000313" key="3">
    <source>
        <dbReference type="Proteomes" id="UP001605036"/>
    </source>
</evidence>
<dbReference type="PANTHER" id="PTHR47290">
    <property type="entry name" value="RING FINGER PROTEIN"/>
    <property type="match status" value="1"/>
</dbReference>
<gene>
    <name evidence="2" type="ORF">R1flu_001166</name>
</gene>
<dbReference type="EMBL" id="JBHFFA010000006">
    <property type="protein sequence ID" value="KAL2620961.1"/>
    <property type="molecule type" value="Genomic_DNA"/>
</dbReference>
<protein>
    <submittedName>
        <fullName evidence="2">Uncharacterized protein</fullName>
    </submittedName>
</protein>
<accession>A0ABD1Y2I5</accession>
<feature type="region of interest" description="Disordered" evidence="1">
    <location>
        <begin position="1"/>
        <end position="134"/>
    </location>
</feature>
<reference evidence="2 3" key="1">
    <citation type="submission" date="2024-09" db="EMBL/GenBank/DDBJ databases">
        <title>Chromosome-scale assembly of Riccia fluitans.</title>
        <authorList>
            <person name="Paukszto L."/>
            <person name="Sawicki J."/>
            <person name="Karawczyk K."/>
            <person name="Piernik-Szablinska J."/>
            <person name="Szczecinska M."/>
            <person name="Mazdziarz M."/>
        </authorList>
    </citation>
    <scope>NUCLEOTIDE SEQUENCE [LARGE SCALE GENOMIC DNA]</scope>
    <source>
        <strain evidence="2">Rf_01</strain>
        <tissue evidence="2">Aerial parts of the thallus</tissue>
    </source>
</reference>
<feature type="compositionally biased region" description="Low complexity" evidence="1">
    <location>
        <begin position="96"/>
        <end position="128"/>
    </location>
</feature>
<feature type="region of interest" description="Disordered" evidence="1">
    <location>
        <begin position="513"/>
        <end position="543"/>
    </location>
</feature>
<organism evidence="2 3">
    <name type="scientific">Riccia fluitans</name>
    <dbReference type="NCBI Taxonomy" id="41844"/>
    <lineage>
        <taxon>Eukaryota</taxon>
        <taxon>Viridiplantae</taxon>
        <taxon>Streptophyta</taxon>
        <taxon>Embryophyta</taxon>
        <taxon>Marchantiophyta</taxon>
        <taxon>Marchantiopsida</taxon>
        <taxon>Marchantiidae</taxon>
        <taxon>Marchantiales</taxon>
        <taxon>Ricciaceae</taxon>
        <taxon>Riccia</taxon>
    </lineage>
</organism>
<feature type="compositionally biased region" description="Polar residues" evidence="1">
    <location>
        <begin position="665"/>
        <end position="676"/>
    </location>
</feature>
<dbReference type="AlphaFoldDB" id="A0ABD1Y2I5"/>
<dbReference type="Gene3D" id="3.10.20.90">
    <property type="entry name" value="Phosphatidylinositol 3-kinase Catalytic Subunit, Chain A, domain 1"/>
    <property type="match status" value="1"/>
</dbReference>
<feature type="region of interest" description="Disordered" evidence="1">
    <location>
        <begin position="665"/>
        <end position="684"/>
    </location>
</feature>
<evidence type="ECO:0000256" key="1">
    <source>
        <dbReference type="SAM" id="MobiDB-lite"/>
    </source>
</evidence>
<evidence type="ECO:0000313" key="2">
    <source>
        <dbReference type="EMBL" id="KAL2620961.1"/>
    </source>
</evidence>
<feature type="compositionally biased region" description="Polar residues" evidence="1">
    <location>
        <begin position="513"/>
        <end position="525"/>
    </location>
</feature>
<feature type="compositionally biased region" description="Basic and acidic residues" evidence="1">
    <location>
        <begin position="1"/>
        <end position="26"/>
    </location>
</feature>
<dbReference type="InterPro" id="IPR044171">
    <property type="entry name" value="LAX2-like"/>
</dbReference>
<dbReference type="Proteomes" id="UP001605036">
    <property type="component" value="Unassembled WGS sequence"/>
</dbReference>
<sequence>MTSSRRDEVEHENDHDLSSKVNFFRESKRRKPPDASNSVFMHVQVKVQVQGEDECHGGKAGSSPRSGSTSSIGITPEVCGESDLTAENLMAEESSRSSNNDGTSSKYESAAESASKASSSGKPQAGSSLGTLHSFLDQPQQGKREIIPASESLAAVAYQRPLARKDDHNLSSIQMEDVNESEGIVAKLEPVLCLPLAPRLSTELKANAGTHSTSSPENEKWLQLGLGPSRNKLLPSRLDPAMDQCQGESPPFQQGNFDRKRKTPSLDYQISAIRESEFLPQNLMVAGSVQWEAQRGTVPHKFQQNIHDSSSTPGSHAFLGRLRTSGMPEMGSNYNLEKDNLYGINSTAPSAQIVFPRNCTSIREVAVTGNASAERNLQTMSRRLAASTDIRRQNHVDQPGSSRYPSGTENLILGGEGKAAGVLSRALPSFLLRPGDEVQFRSPQRATADHNSVVQFQRESRPVSLAALMQATEDQRQAAGQSGWLSSSDSSSAHKFIPLASNFHGWSAADVSTNTRAGTDSSGQPATELRHPNDMDQSQLQRDTDEWGNLHRKVSSGMLFPCQVQLPDGSSTEAIPPEGVDSTGTLKNVINNDQNTLQNSWASTIEATKFGPMASWCLNGLTPLEGLRADKLGNEDLLATTSMLQERPTLQLRFPDSEQILSSKQAYQRESWQPTAAGQPKLREGNRGSKFAAIGVSRQKLQALPPLPRETSQAGLWFTLQPAAAENENEEVGLPQITKAYLRIKDGKMSVSTVKKYLVTKLGLASDAEVDITCRGQPVVPSLPLQQVRDEIWYSTVDPLKDQTTIPSSCGEKYDFSPADQGVRQAAICSPTMFSKDVVMVLSYRRHLQSMPPSQHY</sequence>
<feature type="compositionally biased region" description="Low complexity" evidence="1">
    <location>
        <begin position="62"/>
        <end position="76"/>
    </location>
</feature>
<dbReference type="PANTHER" id="PTHR47290:SF4">
    <property type="entry name" value="RING FINGER PROTEIN"/>
    <property type="match status" value="1"/>
</dbReference>
<name>A0ABD1Y2I5_9MARC</name>
<comment type="caution">
    <text evidence="2">The sequence shown here is derived from an EMBL/GenBank/DDBJ whole genome shotgun (WGS) entry which is preliminary data.</text>
</comment>